<feature type="transmembrane region" description="Helical" evidence="2">
    <location>
        <begin position="138"/>
        <end position="160"/>
    </location>
</feature>
<evidence type="ECO:0008006" key="5">
    <source>
        <dbReference type="Google" id="ProtNLM"/>
    </source>
</evidence>
<evidence type="ECO:0000256" key="2">
    <source>
        <dbReference type="SAM" id="Phobius"/>
    </source>
</evidence>
<sequence length="596" mass="59221">MPKAAAADASKTSGPAPTEPAKAGATGSSAVPPASSSTSSGAPKPSEPLKGGATGTTTAGAGASKPGASAGASGAGASSKPQQGAARVGRDDALTDGPIIDLKANRSSDPAGAKPAAKDGGSTPPPAAAAGASKGPGFAALAFAGLAGGVIGALLLFLLAQTGVLASKGDRARLDELDKRIASLAPSSSVAALDKRVSANETALKPLPEAITKAQAAASGAVEKADQALQKASGSTAPVAEGAPVAPSDLVARLDALDQRVSALQEEPGRDQGSDAKAVAHGDDPVRLADIDERLKALETKGQAQGATVPEEDLAPKLATLQRDVEARTKANEAADKALGQRLDQLQQSLDSRIAAVTEAVQQASRQTAEAGKAQAEEAAKAIDRRLQEQGDRIAALDKTIDGSAKAATVQAALRAVAANRISDALATGAPYADALASLRGNDSGEGAQLQPLTAFADAGAPTASVLADEFRPIAEKIASSRRAARASARASSGSIGDRLLGMAESVVQVKRVGSTGNTASATPAADDEPEAKVQDALDHSRLDAAAKAFAAMPEDARAQAKEFGARLKSASDARAAAQALQADAFRELQAPAAGR</sequence>
<organism evidence="3 4">
    <name type="scientific">Methylobacterium gnaphalii</name>
    <dbReference type="NCBI Taxonomy" id="1010610"/>
    <lineage>
        <taxon>Bacteria</taxon>
        <taxon>Pseudomonadati</taxon>
        <taxon>Pseudomonadota</taxon>
        <taxon>Alphaproteobacteria</taxon>
        <taxon>Hyphomicrobiales</taxon>
        <taxon>Methylobacteriaceae</taxon>
        <taxon>Methylobacterium</taxon>
    </lineage>
</organism>
<keyword evidence="4" id="KW-1185">Reference proteome</keyword>
<reference evidence="3 4" key="1">
    <citation type="submission" date="2019-07" db="EMBL/GenBank/DDBJ databases">
        <title>Whole genome shotgun sequence of Methylobacterium gnaphalii NBRC 107716.</title>
        <authorList>
            <person name="Hosoyama A."/>
            <person name="Uohara A."/>
            <person name="Ohji S."/>
            <person name="Ichikawa N."/>
        </authorList>
    </citation>
    <scope>NUCLEOTIDE SEQUENCE [LARGE SCALE GENOMIC DNA]</scope>
    <source>
        <strain evidence="3 4">NBRC 107716</strain>
    </source>
</reference>
<keyword evidence="2" id="KW-1133">Transmembrane helix</keyword>
<name>A0A512JLS3_9HYPH</name>
<protein>
    <recommendedName>
        <fullName evidence="5">Translation initiation factor 2</fullName>
    </recommendedName>
</protein>
<evidence type="ECO:0000313" key="3">
    <source>
        <dbReference type="EMBL" id="GEP10862.1"/>
    </source>
</evidence>
<dbReference type="Gene3D" id="1.20.5.340">
    <property type="match status" value="1"/>
</dbReference>
<feature type="compositionally biased region" description="Low complexity" evidence="1">
    <location>
        <begin position="23"/>
        <end position="44"/>
    </location>
</feature>
<feature type="compositionally biased region" description="Low complexity" evidence="1">
    <location>
        <begin position="55"/>
        <end position="86"/>
    </location>
</feature>
<gene>
    <name evidence="3" type="ORF">MGN01_27070</name>
</gene>
<dbReference type="Proteomes" id="UP000321750">
    <property type="component" value="Unassembled WGS sequence"/>
</dbReference>
<keyword evidence="2" id="KW-0812">Transmembrane</keyword>
<keyword evidence="2" id="KW-0472">Membrane</keyword>
<dbReference type="AlphaFoldDB" id="A0A512JLS3"/>
<feature type="region of interest" description="Disordered" evidence="1">
    <location>
        <begin position="1"/>
        <end position="132"/>
    </location>
</feature>
<feature type="compositionally biased region" description="Low complexity" evidence="1">
    <location>
        <begin position="107"/>
        <end position="132"/>
    </location>
</feature>
<proteinExistence type="predicted"/>
<evidence type="ECO:0000313" key="4">
    <source>
        <dbReference type="Proteomes" id="UP000321750"/>
    </source>
</evidence>
<comment type="caution">
    <text evidence="3">The sequence shown here is derived from an EMBL/GenBank/DDBJ whole genome shotgun (WGS) entry which is preliminary data.</text>
</comment>
<dbReference type="EMBL" id="BJZV01000014">
    <property type="protein sequence ID" value="GEP10862.1"/>
    <property type="molecule type" value="Genomic_DNA"/>
</dbReference>
<evidence type="ECO:0000256" key="1">
    <source>
        <dbReference type="SAM" id="MobiDB-lite"/>
    </source>
</evidence>
<accession>A0A512JLS3</accession>